<accession>A0AAX0BB59</accession>
<reference evidence="1" key="2">
    <citation type="journal article" date="2022" name="Nat. Biotechnol.">
        <title>Carbon-negative production of acetone and isopropanol by gas fermentation at industrial pilot scale.</title>
        <authorList>
            <person name="Liew F.E."/>
            <person name="Nogle R."/>
            <person name="Abdalla T."/>
            <person name="Rasor B.J."/>
            <person name="Canter C."/>
            <person name="Jensen R.O."/>
            <person name="Wang L."/>
            <person name="Strutz J."/>
            <person name="Chirania P."/>
            <person name="De Tissera S."/>
            <person name="Mueller A.P."/>
            <person name="Ruan Z."/>
            <person name="Gao A."/>
            <person name="Tran L."/>
            <person name="Engle N.L."/>
            <person name="Bromley J.C."/>
            <person name="Daniell J."/>
            <person name="Conrado R."/>
            <person name="Tschaplinski T.J."/>
            <person name="Giannone R.J."/>
            <person name="Hettich R.L."/>
            <person name="Karim A.S."/>
            <person name="Simpson S.D."/>
            <person name="Brown S.D."/>
            <person name="Leang C."/>
            <person name="Jewett M.C."/>
            <person name="Kopke M."/>
        </authorList>
    </citation>
    <scope>NUCLEOTIDE SEQUENCE</scope>
    <source>
        <strain evidence="1">DJ080</strain>
    </source>
</reference>
<sequence>MVWTISRNSATYNGETQHLLNITTPDDSPNAATSFNLSINRFTKKSKRLHREV</sequence>
<name>A0AAX0BB59_CLOBE</name>
<dbReference type="Proteomes" id="UP001193748">
    <property type="component" value="Unassembled WGS sequence"/>
</dbReference>
<evidence type="ECO:0000313" key="2">
    <source>
        <dbReference type="Proteomes" id="UP001193748"/>
    </source>
</evidence>
<dbReference type="EMBL" id="JABSWW010000002">
    <property type="protein sequence ID" value="NRT92347.1"/>
    <property type="molecule type" value="Genomic_DNA"/>
</dbReference>
<dbReference type="AlphaFoldDB" id="A0AAX0BB59"/>
<proteinExistence type="predicted"/>
<organism evidence="1 2">
    <name type="scientific">Clostridium beijerinckii</name>
    <name type="common">Clostridium MP</name>
    <dbReference type="NCBI Taxonomy" id="1520"/>
    <lineage>
        <taxon>Bacteria</taxon>
        <taxon>Bacillati</taxon>
        <taxon>Bacillota</taxon>
        <taxon>Clostridia</taxon>
        <taxon>Eubacteriales</taxon>
        <taxon>Clostridiaceae</taxon>
        <taxon>Clostridium</taxon>
    </lineage>
</organism>
<comment type="caution">
    <text evidence="1">The sequence shown here is derived from an EMBL/GenBank/DDBJ whole genome shotgun (WGS) entry which is preliminary data.</text>
</comment>
<reference evidence="1" key="1">
    <citation type="submission" date="2020-05" db="EMBL/GenBank/DDBJ databases">
        <authorList>
            <person name="Brown S."/>
            <person name="Huntemann M."/>
            <person name="Clum A."/>
            <person name="Spunde A."/>
            <person name="Palaniappan K."/>
            <person name="Ritter S."/>
            <person name="Mikhailova N."/>
            <person name="Chen I.-M."/>
            <person name="Stamatis D."/>
            <person name="Reddy T."/>
            <person name="O'Malley R."/>
            <person name="Daum C."/>
            <person name="Shapiro N."/>
            <person name="Ivanova N."/>
            <person name="Kyrpides N."/>
            <person name="Woyke T."/>
        </authorList>
    </citation>
    <scope>NUCLEOTIDE SEQUENCE</scope>
    <source>
        <strain evidence="1">DJ080</strain>
    </source>
</reference>
<gene>
    <name evidence="1" type="ORF">B0H41_006168</name>
</gene>
<evidence type="ECO:0000313" key="1">
    <source>
        <dbReference type="EMBL" id="NRT92347.1"/>
    </source>
</evidence>
<protein>
    <submittedName>
        <fullName evidence="1">Uncharacterized protein</fullName>
    </submittedName>
</protein>
<dbReference type="RefSeq" id="WP_173712493.1">
    <property type="nucleotide sequence ID" value="NZ_JABSWW010000002.1"/>
</dbReference>